<evidence type="ECO:0000256" key="5">
    <source>
        <dbReference type="ARBA" id="ARBA00022786"/>
    </source>
</evidence>
<organism evidence="11 12">
    <name type="scientific">Mola mola</name>
    <name type="common">Ocean sunfish</name>
    <name type="synonym">Tetraodon mola</name>
    <dbReference type="NCBI Taxonomy" id="94237"/>
    <lineage>
        <taxon>Eukaryota</taxon>
        <taxon>Metazoa</taxon>
        <taxon>Chordata</taxon>
        <taxon>Craniata</taxon>
        <taxon>Vertebrata</taxon>
        <taxon>Euteleostomi</taxon>
        <taxon>Actinopterygii</taxon>
        <taxon>Neopterygii</taxon>
        <taxon>Teleostei</taxon>
        <taxon>Neoteleostei</taxon>
        <taxon>Acanthomorphata</taxon>
        <taxon>Eupercaria</taxon>
        <taxon>Tetraodontiformes</taxon>
        <taxon>Molidae</taxon>
        <taxon>Mola</taxon>
    </lineage>
</organism>
<dbReference type="Proteomes" id="UP000261620">
    <property type="component" value="Unplaced"/>
</dbReference>
<dbReference type="SUPFAM" id="SSF102712">
    <property type="entry name" value="JAB1/MPN domain"/>
    <property type="match status" value="1"/>
</dbReference>
<evidence type="ECO:0000256" key="6">
    <source>
        <dbReference type="ARBA" id="ARBA00022801"/>
    </source>
</evidence>
<evidence type="ECO:0000256" key="1">
    <source>
        <dbReference type="ARBA" id="ARBA00001947"/>
    </source>
</evidence>
<keyword evidence="4" id="KW-0479">Metal-binding</keyword>
<dbReference type="GO" id="GO:0006508">
    <property type="term" value="P:proteolysis"/>
    <property type="evidence" value="ECO:0007669"/>
    <property type="project" value="UniProtKB-KW"/>
</dbReference>
<evidence type="ECO:0000256" key="3">
    <source>
        <dbReference type="ARBA" id="ARBA00022670"/>
    </source>
</evidence>
<dbReference type="OMA" id="MKFMTLF"/>
<dbReference type="InterPro" id="IPR000555">
    <property type="entry name" value="JAMM/MPN+_dom"/>
</dbReference>
<reference evidence="11" key="2">
    <citation type="submission" date="2025-09" db="UniProtKB">
        <authorList>
            <consortium name="Ensembl"/>
        </authorList>
    </citation>
    <scope>IDENTIFICATION</scope>
</reference>
<dbReference type="GO" id="GO:0005768">
    <property type="term" value="C:endosome"/>
    <property type="evidence" value="ECO:0007669"/>
    <property type="project" value="TreeGrafter"/>
</dbReference>
<dbReference type="STRING" id="94237.ENSMMOP00000018957"/>
<dbReference type="GO" id="GO:0046872">
    <property type="term" value="F:metal ion binding"/>
    <property type="evidence" value="ECO:0007669"/>
    <property type="project" value="UniProtKB-KW"/>
</dbReference>
<evidence type="ECO:0000256" key="9">
    <source>
        <dbReference type="SAM" id="Coils"/>
    </source>
</evidence>
<evidence type="ECO:0000256" key="7">
    <source>
        <dbReference type="ARBA" id="ARBA00022833"/>
    </source>
</evidence>
<evidence type="ECO:0000256" key="4">
    <source>
        <dbReference type="ARBA" id="ARBA00022723"/>
    </source>
</evidence>
<dbReference type="FunFam" id="3.40.140.10:FF:000010">
    <property type="entry name" value="AMSH-like protease isoform X1"/>
    <property type="match status" value="1"/>
</dbReference>
<dbReference type="PROSITE" id="PS50249">
    <property type="entry name" value="MPN"/>
    <property type="match status" value="1"/>
</dbReference>
<dbReference type="SMART" id="SM00232">
    <property type="entry name" value="JAB_MPN"/>
    <property type="match status" value="1"/>
</dbReference>
<comment type="similarity">
    <text evidence="2">Belongs to the peptidase M67C family.</text>
</comment>
<dbReference type="AlphaFoldDB" id="A0A3Q3X1J9"/>
<sequence>MADHTDVSLPPEERVRALTKKGSSVEVNDDVPPRRYFRSGMEMIRMANIYTEEGNTEHAFVLYNKYITLFIEKLPKHRDYKTANIPEKKDTLKKLKDVAFPQAEILKKALLRRFDQEYAQYLTKKKAEEEALEREQSKQRALDVERERVAEMQRRQREQEQFSAFEEMIRRQELEKERQRVLLEFNTPVTPSPDSLGDITGPPSFDRSLKPGSMLTDFFPPDPLHFMLTPRLVPKRHKKPFHPAFVYSSTCFFFSDSMVDALRQLAVPAELCRSFLRLAEANTSRAVETCGILCGKLTRNAFTVTHVIIPKQSGGPDYCDTENEEELFLIQDQYDLITLGWIHTHPTQTAFLSSVDLHTHCSYQMMLPEAIAIVCSPKFNEIGYFRLTDRGTEEISTCKQKGFHPHSKEPPLFTHAGHVTITDGTVSVVDLR</sequence>
<dbReference type="Ensembl" id="ENSMMOT00000019267.1">
    <property type="protein sequence ID" value="ENSMMOP00000018957.1"/>
    <property type="gene ID" value="ENSMMOG00000014264.1"/>
</dbReference>
<dbReference type="InterPro" id="IPR044098">
    <property type="entry name" value="STAMBP/STALP-like_MPN"/>
</dbReference>
<keyword evidence="8" id="KW-0482">Metalloprotease</keyword>
<name>A0A3Q3X1J9_MOLML</name>
<dbReference type="SUPFAM" id="SSF140856">
    <property type="entry name" value="USP8 N-terminal domain-like"/>
    <property type="match status" value="1"/>
</dbReference>
<dbReference type="InterPro" id="IPR015063">
    <property type="entry name" value="USP8_dimer"/>
</dbReference>
<dbReference type="Gene3D" id="1.20.58.80">
    <property type="entry name" value="Phosphotransferase system, lactose/cellobiose-type IIA subunit"/>
    <property type="match status" value="1"/>
</dbReference>
<reference evidence="11" key="1">
    <citation type="submission" date="2025-08" db="UniProtKB">
        <authorList>
            <consortium name="Ensembl"/>
        </authorList>
    </citation>
    <scope>IDENTIFICATION</scope>
</reference>
<evidence type="ECO:0000259" key="10">
    <source>
        <dbReference type="PROSITE" id="PS50249"/>
    </source>
</evidence>
<keyword evidence="7" id="KW-0862">Zinc</keyword>
<feature type="domain" description="MPN" evidence="10">
    <location>
        <begin position="265"/>
        <end position="396"/>
    </location>
</feature>
<dbReference type="GO" id="GO:0032154">
    <property type="term" value="C:cleavage furrow"/>
    <property type="evidence" value="ECO:0007669"/>
    <property type="project" value="UniProtKB-ARBA"/>
</dbReference>
<comment type="cofactor">
    <cofactor evidence="1">
        <name>Zn(2+)</name>
        <dbReference type="ChEBI" id="CHEBI:29105"/>
    </cofactor>
</comment>
<feature type="coiled-coil region" evidence="9">
    <location>
        <begin position="111"/>
        <end position="175"/>
    </location>
</feature>
<dbReference type="Pfam" id="PF01398">
    <property type="entry name" value="JAB"/>
    <property type="match status" value="1"/>
</dbReference>
<evidence type="ECO:0000313" key="12">
    <source>
        <dbReference type="Proteomes" id="UP000261620"/>
    </source>
</evidence>
<keyword evidence="6" id="KW-0378">Hydrolase</keyword>
<dbReference type="InterPro" id="IPR037518">
    <property type="entry name" value="MPN"/>
</dbReference>
<dbReference type="Gene3D" id="3.40.140.10">
    <property type="entry name" value="Cytidine Deaminase, domain 2"/>
    <property type="match status" value="1"/>
</dbReference>
<dbReference type="PANTHER" id="PTHR12947:SF8">
    <property type="entry name" value="STAM-BINDING PROTEIN"/>
    <property type="match status" value="1"/>
</dbReference>
<evidence type="ECO:0000313" key="11">
    <source>
        <dbReference type="Ensembl" id="ENSMMOP00000018957.1"/>
    </source>
</evidence>
<proteinExistence type="inferred from homology"/>
<dbReference type="GO" id="GO:0061578">
    <property type="term" value="F:K63-linked deubiquitinase activity"/>
    <property type="evidence" value="ECO:0007669"/>
    <property type="project" value="InterPro"/>
</dbReference>
<dbReference type="Pfam" id="PF08969">
    <property type="entry name" value="USP8_dimer"/>
    <property type="match status" value="1"/>
</dbReference>
<keyword evidence="12" id="KW-1185">Reference proteome</keyword>
<evidence type="ECO:0000256" key="8">
    <source>
        <dbReference type="ARBA" id="ARBA00023049"/>
    </source>
</evidence>
<evidence type="ECO:0000256" key="2">
    <source>
        <dbReference type="ARBA" id="ARBA00010981"/>
    </source>
</evidence>
<keyword evidence="3" id="KW-0645">Protease</keyword>
<dbReference type="PANTHER" id="PTHR12947">
    <property type="entry name" value="AMSH-LIKE PROTEASE"/>
    <property type="match status" value="1"/>
</dbReference>
<keyword evidence="9" id="KW-0175">Coiled coil</keyword>
<dbReference type="GO" id="GO:0140492">
    <property type="term" value="F:metal-dependent deubiquitinase activity"/>
    <property type="evidence" value="ECO:0007669"/>
    <property type="project" value="InterPro"/>
</dbReference>
<accession>A0A3Q3X1J9</accession>
<keyword evidence="5" id="KW-0833">Ubl conjugation pathway</keyword>
<dbReference type="FunFam" id="1.20.58.80:FF:000013">
    <property type="entry name" value="STAM-binding protein-like A"/>
    <property type="match status" value="1"/>
</dbReference>
<protein>
    <recommendedName>
        <fullName evidence="10">MPN domain-containing protein</fullName>
    </recommendedName>
</protein>
<dbReference type="GO" id="GO:0070536">
    <property type="term" value="P:protein K63-linked deubiquitination"/>
    <property type="evidence" value="ECO:0007669"/>
    <property type="project" value="InterPro"/>
</dbReference>
<dbReference type="CDD" id="cd08066">
    <property type="entry name" value="MPN_AMSH_like"/>
    <property type="match status" value="1"/>
</dbReference>